<dbReference type="GO" id="GO:0015450">
    <property type="term" value="F:protein-transporting ATPase activity"/>
    <property type="evidence" value="ECO:0007669"/>
    <property type="project" value="InterPro"/>
</dbReference>
<dbReference type="InterPro" id="IPR022646">
    <property type="entry name" value="SecD/SecF_CS"/>
</dbReference>
<comment type="caution">
    <text evidence="13">The sequence shown here is derived from an EMBL/GenBank/DDBJ whole genome shotgun (WGS) entry which is preliminary data.</text>
</comment>
<evidence type="ECO:0000313" key="14">
    <source>
        <dbReference type="Proteomes" id="UP000287352"/>
    </source>
</evidence>
<feature type="transmembrane region" description="Helical" evidence="9">
    <location>
        <begin position="273"/>
        <end position="290"/>
    </location>
</feature>
<feature type="domain" description="Protein export membrane protein SecD/SecF C-terminal" evidence="10">
    <location>
        <begin position="250"/>
        <end position="424"/>
    </location>
</feature>
<dbReference type="Pfam" id="PF07549">
    <property type="entry name" value="Sec_GG"/>
    <property type="match status" value="1"/>
</dbReference>
<reference evidence="14" key="1">
    <citation type="submission" date="2018-12" db="EMBL/GenBank/DDBJ databases">
        <title>Tengunoibacter tsumagoiensis gen. nov., sp. nov., Dictyobacter kobayashii sp. nov., D. alpinus sp. nov., and D. joshuensis sp. nov. and description of Dictyobacteraceae fam. nov. within the order Ktedonobacterales isolated from Tengu-no-mugimeshi.</title>
        <authorList>
            <person name="Wang C.M."/>
            <person name="Zheng Y."/>
            <person name="Sakai Y."/>
            <person name="Toyoda A."/>
            <person name="Minakuchi Y."/>
            <person name="Abe K."/>
            <person name="Yokota A."/>
            <person name="Yabe S."/>
        </authorList>
    </citation>
    <scope>NUCLEOTIDE SEQUENCE [LARGE SCALE GENOMIC DNA]</scope>
    <source>
        <strain evidence="14">Uno3</strain>
    </source>
</reference>
<keyword evidence="5 9" id="KW-0653">Protein transport</keyword>
<organism evidence="13 14">
    <name type="scientific">Tengunoibacter tsumagoiensis</name>
    <dbReference type="NCBI Taxonomy" id="2014871"/>
    <lineage>
        <taxon>Bacteria</taxon>
        <taxon>Bacillati</taxon>
        <taxon>Chloroflexota</taxon>
        <taxon>Ktedonobacteria</taxon>
        <taxon>Ktedonobacterales</taxon>
        <taxon>Dictyobacteraceae</taxon>
        <taxon>Tengunoibacter</taxon>
    </lineage>
</organism>
<dbReference type="InterPro" id="IPR048634">
    <property type="entry name" value="SecD_SecF_C"/>
</dbReference>
<dbReference type="RefSeq" id="WP_126579246.1">
    <property type="nucleotide sequence ID" value="NZ_BIFR01000001.1"/>
</dbReference>
<comment type="function">
    <text evidence="9">Part of the Sec protein translocase complex. Interacts with the SecYEG preprotein conducting channel. SecDF uses the proton motive force (PMF) to complete protein translocation after the ATP-dependent function of SecA.</text>
</comment>
<dbReference type="SUPFAM" id="SSF82866">
    <property type="entry name" value="Multidrug efflux transporter AcrB transmembrane domain"/>
    <property type="match status" value="1"/>
</dbReference>
<dbReference type="GO" id="GO:0065002">
    <property type="term" value="P:intracellular protein transmembrane transport"/>
    <property type="evidence" value="ECO:0007669"/>
    <property type="project" value="UniProtKB-UniRule"/>
</dbReference>
<keyword evidence="7 9" id="KW-0811">Translocation</keyword>
<name>A0A401ZXJ3_9CHLR</name>
<evidence type="ECO:0000256" key="5">
    <source>
        <dbReference type="ARBA" id="ARBA00022927"/>
    </source>
</evidence>
<evidence type="ECO:0000256" key="4">
    <source>
        <dbReference type="ARBA" id="ARBA00022692"/>
    </source>
</evidence>
<feature type="transmembrane region" description="Helical" evidence="9">
    <location>
        <begin position="395"/>
        <end position="417"/>
    </location>
</feature>
<comment type="subcellular location">
    <subcellularLocation>
        <location evidence="1 9">Cell membrane</location>
        <topology evidence="1 9">Multi-pass membrane protein</topology>
    </subcellularLocation>
</comment>
<comment type="caution">
    <text evidence="9">Lacks conserved residue(s) required for the propagation of feature annotation.</text>
</comment>
<dbReference type="OrthoDB" id="9805019at2"/>
<dbReference type="InterPro" id="IPR054384">
    <property type="entry name" value="SecDF_P1_head"/>
</dbReference>
<evidence type="ECO:0000256" key="6">
    <source>
        <dbReference type="ARBA" id="ARBA00022989"/>
    </source>
</evidence>
<dbReference type="GO" id="GO:0043952">
    <property type="term" value="P:protein transport by the Sec complex"/>
    <property type="evidence" value="ECO:0007669"/>
    <property type="project" value="UniProtKB-UniRule"/>
</dbReference>
<gene>
    <name evidence="9 13" type="primary">secD</name>
    <name evidence="13" type="ORF">KTT_14120</name>
</gene>
<evidence type="ECO:0000259" key="11">
    <source>
        <dbReference type="Pfam" id="PF21760"/>
    </source>
</evidence>
<dbReference type="Gene3D" id="1.20.1640.10">
    <property type="entry name" value="Multidrug efflux transporter AcrB transmembrane domain"/>
    <property type="match status" value="1"/>
</dbReference>
<proteinExistence type="inferred from homology"/>
<dbReference type="HAMAP" id="MF_01463_B">
    <property type="entry name" value="SecD_B"/>
    <property type="match status" value="1"/>
</dbReference>
<keyword evidence="6 9" id="KW-1133">Transmembrane helix</keyword>
<dbReference type="AlphaFoldDB" id="A0A401ZXJ3"/>
<dbReference type="InterPro" id="IPR055344">
    <property type="entry name" value="SecD_SecF_C_bact"/>
</dbReference>
<evidence type="ECO:0000259" key="12">
    <source>
        <dbReference type="Pfam" id="PF22599"/>
    </source>
</evidence>
<comment type="subunit">
    <text evidence="9">Forms a complex with SecF. Part of the essential Sec protein translocation apparatus which comprises SecA, SecYEG and auxiliary proteins SecDF. Other proteins may also be involved.</text>
</comment>
<evidence type="ECO:0000256" key="3">
    <source>
        <dbReference type="ARBA" id="ARBA00022475"/>
    </source>
</evidence>
<protein>
    <recommendedName>
        <fullName evidence="9">Protein translocase subunit SecD</fullName>
    </recommendedName>
</protein>
<keyword evidence="14" id="KW-1185">Reference proteome</keyword>
<dbReference type="Proteomes" id="UP000287352">
    <property type="component" value="Unassembled WGS sequence"/>
</dbReference>
<dbReference type="NCBIfam" id="TIGR01129">
    <property type="entry name" value="secD"/>
    <property type="match status" value="1"/>
</dbReference>
<evidence type="ECO:0000256" key="2">
    <source>
        <dbReference type="ARBA" id="ARBA00022448"/>
    </source>
</evidence>
<dbReference type="PANTHER" id="PTHR30081:SF1">
    <property type="entry name" value="PROTEIN TRANSLOCASE SUBUNIT SECD"/>
    <property type="match status" value="1"/>
</dbReference>
<accession>A0A401ZXJ3</accession>
<evidence type="ECO:0000313" key="13">
    <source>
        <dbReference type="EMBL" id="GCE11553.1"/>
    </source>
</evidence>
<keyword evidence="3 9" id="KW-1003">Cell membrane</keyword>
<evidence type="ECO:0000256" key="7">
    <source>
        <dbReference type="ARBA" id="ARBA00023010"/>
    </source>
</evidence>
<dbReference type="Gene3D" id="3.30.70.3400">
    <property type="match status" value="1"/>
</dbReference>
<evidence type="ECO:0000256" key="9">
    <source>
        <dbReference type="HAMAP-Rule" id="MF_01463"/>
    </source>
</evidence>
<dbReference type="InterPro" id="IPR022813">
    <property type="entry name" value="SecD/SecF_arch_bac"/>
</dbReference>
<dbReference type="NCBIfam" id="TIGR00916">
    <property type="entry name" value="2A0604s01"/>
    <property type="match status" value="1"/>
</dbReference>
<dbReference type="Pfam" id="PF21760">
    <property type="entry name" value="SecD_1st"/>
    <property type="match status" value="1"/>
</dbReference>
<dbReference type="FunFam" id="1.20.1640.10:FF:000004">
    <property type="entry name" value="Protein translocase subunit SecD"/>
    <property type="match status" value="1"/>
</dbReference>
<dbReference type="GO" id="GO:0005886">
    <property type="term" value="C:plasma membrane"/>
    <property type="evidence" value="ECO:0007669"/>
    <property type="project" value="UniProtKB-SubCell"/>
</dbReference>
<evidence type="ECO:0000259" key="10">
    <source>
        <dbReference type="Pfam" id="PF02355"/>
    </source>
</evidence>
<sequence length="456" mass="49054">MRRGTLTLLIIIILLAAGAAFVNFWPNDKPLYGVKNPFTLTLGLDLQGGTRVTLQPKPGTSPTLDEMNNARNVIENRINGGLGVKEPSIRVQNGATPSIVVELPQFSGNQQDLISNLLKSGHLEFWDTGPQGYVANKTPFDPTQYTQYNPGNKPLFEGKDLDPNQLAIGQDQTGKVAIEFGMQGSAFGRLSSFTAANIGHNMTITLDRSVVSSAVIQGQLPGHGEISGTYTTQEANELLNVLKYGALPVDLQQVSEENIGGTLGTQAIDESKVAGLLGIGVVMLFMLLYYRLPGLLADLALIMYSLVTFAIFKMIGVTMTLAGIAGFILSIGMAVDANVLIFERVKEELRDGRILSSAIDIGWKRAWSSIRDSNFSTMITCAILYTFGQNFNATLITGFATTLFLGVVISMFTAIIVTRTLLNLLIPTGVINHPALFGLPANSIPAATLARRNSSV</sequence>
<dbReference type="Pfam" id="PF22599">
    <property type="entry name" value="SecDF_P1_head"/>
    <property type="match status" value="1"/>
</dbReference>
<comment type="similarity">
    <text evidence="9">Belongs to the SecD/SecF family. SecD subfamily.</text>
</comment>
<keyword evidence="8 9" id="KW-0472">Membrane</keyword>
<dbReference type="Gene3D" id="3.30.1360.200">
    <property type="match status" value="1"/>
</dbReference>
<dbReference type="EMBL" id="BIFR01000001">
    <property type="protein sequence ID" value="GCE11553.1"/>
    <property type="molecule type" value="Genomic_DNA"/>
</dbReference>
<feature type="domain" description="Protein translocase subunit SecDF P1" evidence="11">
    <location>
        <begin position="67"/>
        <end position="127"/>
    </location>
</feature>
<dbReference type="InterPro" id="IPR005791">
    <property type="entry name" value="SecD"/>
</dbReference>
<keyword evidence="2 9" id="KW-0813">Transport</keyword>
<dbReference type="Pfam" id="PF02355">
    <property type="entry name" value="SecD_SecF_C"/>
    <property type="match status" value="1"/>
</dbReference>
<dbReference type="InterPro" id="IPR048631">
    <property type="entry name" value="SecD_1st"/>
</dbReference>
<evidence type="ECO:0000256" key="1">
    <source>
        <dbReference type="ARBA" id="ARBA00004651"/>
    </source>
</evidence>
<dbReference type="PANTHER" id="PTHR30081">
    <property type="entry name" value="PROTEIN-EXPORT MEMBRANE PROTEIN SEC"/>
    <property type="match status" value="1"/>
</dbReference>
<feature type="domain" description="SecDF P1 head subdomain" evidence="12">
    <location>
        <begin position="151"/>
        <end position="249"/>
    </location>
</feature>
<keyword evidence="4 9" id="KW-0812">Transmembrane</keyword>
<evidence type="ECO:0000256" key="8">
    <source>
        <dbReference type="ARBA" id="ARBA00023136"/>
    </source>
</evidence>
<dbReference type="GO" id="GO:0006605">
    <property type="term" value="P:protein targeting"/>
    <property type="evidence" value="ECO:0007669"/>
    <property type="project" value="UniProtKB-UniRule"/>
</dbReference>